<comment type="similarity">
    <text evidence="2 12">Belongs to the cytochrome P450 family.</text>
</comment>
<dbReference type="Pfam" id="PF00067">
    <property type="entry name" value="p450"/>
    <property type="match status" value="1"/>
</dbReference>
<accession>A0A5P1FBQ8</accession>
<dbReference type="AlphaFoldDB" id="A0A5P1FBQ8"/>
<dbReference type="InterPro" id="IPR050665">
    <property type="entry name" value="Cytochrome_P450_Monooxygen"/>
</dbReference>
<evidence type="ECO:0000256" key="10">
    <source>
        <dbReference type="ARBA" id="ARBA00023136"/>
    </source>
</evidence>
<evidence type="ECO:0000256" key="3">
    <source>
        <dbReference type="ARBA" id="ARBA00022617"/>
    </source>
</evidence>
<evidence type="ECO:0000256" key="8">
    <source>
        <dbReference type="ARBA" id="ARBA00023004"/>
    </source>
</evidence>
<dbReference type="GO" id="GO:0008202">
    <property type="term" value="P:steroid metabolic process"/>
    <property type="evidence" value="ECO:0007669"/>
    <property type="project" value="UniProtKB-ARBA"/>
</dbReference>
<dbReference type="Gene3D" id="1.10.630.10">
    <property type="entry name" value="Cytochrome P450"/>
    <property type="match status" value="1"/>
</dbReference>
<keyword evidence="4 13" id="KW-0812">Transmembrane</keyword>
<feature type="binding site" description="axial binding residue" evidence="11">
    <location>
        <position position="464"/>
    </location>
    <ligand>
        <name>heme</name>
        <dbReference type="ChEBI" id="CHEBI:30413"/>
    </ligand>
    <ligandPart>
        <name>Fe</name>
        <dbReference type="ChEBI" id="CHEBI:18248"/>
    </ligandPart>
</feature>
<proteinExistence type="inferred from homology"/>
<comment type="cofactor">
    <cofactor evidence="11">
        <name>heme</name>
        <dbReference type="ChEBI" id="CHEBI:30413"/>
    </cofactor>
</comment>
<dbReference type="OMA" id="DKAFEMW"/>
<dbReference type="PROSITE" id="PS00086">
    <property type="entry name" value="CYTOCHROME_P450"/>
    <property type="match status" value="1"/>
</dbReference>
<dbReference type="InterPro" id="IPR017972">
    <property type="entry name" value="Cyt_P450_CS"/>
</dbReference>
<dbReference type="GO" id="GO:0004497">
    <property type="term" value="F:monooxygenase activity"/>
    <property type="evidence" value="ECO:0007669"/>
    <property type="project" value="UniProtKB-KW"/>
</dbReference>
<dbReference type="InterPro" id="IPR036396">
    <property type="entry name" value="Cyt_P450_sf"/>
</dbReference>
<dbReference type="SUPFAM" id="SSF48264">
    <property type="entry name" value="Cytochrome P450"/>
    <property type="match status" value="1"/>
</dbReference>
<evidence type="ECO:0000256" key="5">
    <source>
        <dbReference type="ARBA" id="ARBA00022723"/>
    </source>
</evidence>
<dbReference type="GO" id="GO:0016020">
    <property type="term" value="C:membrane"/>
    <property type="evidence" value="ECO:0007669"/>
    <property type="project" value="UniProtKB-SubCell"/>
</dbReference>
<keyword evidence="10 13" id="KW-0472">Membrane</keyword>
<evidence type="ECO:0000256" key="12">
    <source>
        <dbReference type="RuleBase" id="RU000461"/>
    </source>
</evidence>
<dbReference type="FunFam" id="1.10.630.10:FF:000029">
    <property type="entry name" value="Cytochrome P450 734A1"/>
    <property type="match status" value="1"/>
</dbReference>
<dbReference type="Gramene" id="ONK74071">
    <property type="protein sequence ID" value="ONK74071"/>
    <property type="gene ID" value="A4U43_C03F2480"/>
</dbReference>
<evidence type="ECO:0000256" key="13">
    <source>
        <dbReference type="SAM" id="Phobius"/>
    </source>
</evidence>
<reference evidence="15" key="1">
    <citation type="journal article" date="2017" name="Nat. Commun.">
        <title>The asparagus genome sheds light on the origin and evolution of a young Y chromosome.</title>
        <authorList>
            <person name="Harkess A."/>
            <person name="Zhou J."/>
            <person name="Xu C."/>
            <person name="Bowers J.E."/>
            <person name="Van der Hulst R."/>
            <person name="Ayyampalayam S."/>
            <person name="Mercati F."/>
            <person name="Riccardi P."/>
            <person name="McKain M.R."/>
            <person name="Kakrana A."/>
            <person name="Tang H."/>
            <person name="Ray J."/>
            <person name="Groenendijk J."/>
            <person name="Arikit S."/>
            <person name="Mathioni S.M."/>
            <person name="Nakano M."/>
            <person name="Shan H."/>
            <person name="Telgmann-Rauber A."/>
            <person name="Kanno A."/>
            <person name="Yue Z."/>
            <person name="Chen H."/>
            <person name="Li W."/>
            <person name="Chen Y."/>
            <person name="Xu X."/>
            <person name="Zhang Y."/>
            <person name="Luo S."/>
            <person name="Chen H."/>
            <person name="Gao J."/>
            <person name="Mao Z."/>
            <person name="Pires J.C."/>
            <person name="Luo M."/>
            <person name="Kudrna D."/>
            <person name="Wing R.A."/>
            <person name="Meyers B.C."/>
            <person name="Yi K."/>
            <person name="Kong H."/>
            <person name="Lavrijsen P."/>
            <person name="Sunseri F."/>
            <person name="Falavigna A."/>
            <person name="Ye Y."/>
            <person name="Leebens-Mack J.H."/>
            <person name="Chen G."/>
        </authorList>
    </citation>
    <scope>NUCLEOTIDE SEQUENCE [LARGE SCALE GENOMIC DNA]</scope>
    <source>
        <strain evidence="15">cv. DH0086</strain>
    </source>
</reference>
<dbReference type="InterPro" id="IPR002401">
    <property type="entry name" value="Cyt_P450_E_grp-I"/>
</dbReference>
<evidence type="ECO:0000256" key="4">
    <source>
        <dbReference type="ARBA" id="ARBA00022692"/>
    </source>
</evidence>
<protein>
    <recommendedName>
        <fullName evidence="16">Cytochrome P450</fullName>
    </recommendedName>
</protein>
<evidence type="ECO:0000256" key="9">
    <source>
        <dbReference type="ARBA" id="ARBA00023033"/>
    </source>
</evidence>
<evidence type="ECO:0000256" key="11">
    <source>
        <dbReference type="PIRSR" id="PIRSR602401-1"/>
    </source>
</evidence>
<dbReference type="GO" id="GO:0016705">
    <property type="term" value="F:oxidoreductase activity, acting on paired donors, with incorporation or reduction of molecular oxygen"/>
    <property type="evidence" value="ECO:0007669"/>
    <property type="project" value="InterPro"/>
</dbReference>
<evidence type="ECO:0000313" key="14">
    <source>
        <dbReference type="EMBL" id="ONK74071.1"/>
    </source>
</evidence>
<keyword evidence="7 12" id="KW-0560">Oxidoreductase</keyword>
<keyword evidence="6 13" id="KW-1133">Transmembrane helix</keyword>
<dbReference type="PRINTS" id="PR00385">
    <property type="entry name" value="P450"/>
</dbReference>
<evidence type="ECO:0008006" key="16">
    <source>
        <dbReference type="Google" id="ProtNLM"/>
    </source>
</evidence>
<evidence type="ECO:0000256" key="7">
    <source>
        <dbReference type="ARBA" id="ARBA00023002"/>
    </source>
</evidence>
<keyword evidence="15" id="KW-1185">Reference proteome</keyword>
<keyword evidence="9 12" id="KW-0503">Monooxygenase</keyword>
<dbReference type="PANTHER" id="PTHR24282:SF148">
    <property type="entry name" value="CYTOCHROME P450 72A15-LIKE"/>
    <property type="match status" value="1"/>
</dbReference>
<sequence length="516" mass="59632">MVDLYLVTSMISSLLLSCLILRGAYSLWWRPKMMEKMMRSQGLMGRPYKFLLGDVKEFGQSIIDARSKPMELHHRIIPRTLPFAFQLIQSLGNMCFYWVFTSPKIIIRDPELIKEVLTNKCGQFRQLPLAPSLRLTGGVSLLDGDEWAQHRSIINPAFHQNKLKEMVPEFCTSCSDMIERWRNLVSHRGSVELDVWIELKNMTADVISRTAFGSSYNEGRRIFELQEEQLELVMLAHKLPHIPGFRFMPTKDNLRRDQVDKEIKIMLRELIQKKEQAMKLGKCECKDLLGLMLKSSRQAQTNTNGTNKIGLTIDEVIEECKLFYFAGHETTSVLLTWTMVLLSMHPIWKNRAREEVREICAREMPNYESIGQLKIVNMILHEALRLYPPVAAQYRHLYNETKLGKYTLPGGVDLILPTIFIHHDINVWGEDAEEFKPERFSDGVLKATNNQFAFFPFGWGQRICVGQNFALMEAKIALAMILQHFSFELSPSYKHSPFSFITVQPQHGAPLILHQL</sequence>
<dbReference type="GO" id="GO:0005506">
    <property type="term" value="F:iron ion binding"/>
    <property type="evidence" value="ECO:0007669"/>
    <property type="project" value="InterPro"/>
</dbReference>
<keyword evidence="8 11" id="KW-0408">Iron</keyword>
<dbReference type="InterPro" id="IPR001128">
    <property type="entry name" value="Cyt_P450"/>
</dbReference>
<gene>
    <name evidence="14" type="ORF">A4U43_C03F2480</name>
</gene>
<dbReference type="PANTHER" id="PTHR24282">
    <property type="entry name" value="CYTOCHROME P450 FAMILY MEMBER"/>
    <property type="match status" value="1"/>
</dbReference>
<evidence type="ECO:0000256" key="6">
    <source>
        <dbReference type="ARBA" id="ARBA00022989"/>
    </source>
</evidence>
<dbReference type="Proteomes" id="UP000243459">
    <property type="component" value="Chromosome 3"/>
</dbReference>
<dbReference type="PRINTS" id="PR00463">
    <property type="entry name" value="EP450I"/>
</dbReference>
<dbReference type="EMBL" id="CM007383">
    <property type="protein sequence ID" value="ONK74071.1"/>
    <property type="molecule type" value="Genomic_DNA"/>
</dbReference>
<organism evidence="14 15">
    <name type="scientific">Asparagus officinalis</name>
    <name type="common">Garden asparagus</name>
    <dbReference type="NCBI Taxonomy" id="4686"/>
    <lineage>
        <taxon>Eukaryota</taxon>
        <taxon>Viridiplantae</taxon>
        <taxon>Streptophyta</taxon>
        <taxon>Embryophyta</taxon>
        <taxon>Tracheophyta</taxon>
        <taxon>Spermatophyta</taxon>
        <taxon>Magnoliopsida</taxon>
        <taxon>Liliopsida</taxon>
        <taxon>Asparagales</taxon>
        <taxon>Asparagaceae</taxon>
        <taxon>Asparagoideae</taxon>
        <taxon>Asparagus</taxon>
    </lineage>
</organism>
<feature type="transmembrane region" description="Helical" evidence="13">
    <location>
        <begin position="6"/>
        <end position="29"/>
    </location>
</feature>
<evidence type="ECO:0000313" key="15">
    <source>
        <dbReference type="Proteomes" id="UP000243459"/>
    </source>
</evidence>
<name>A0A5P1FBQ8_ASPOF</name>
<keyword evidence="3 11" id="KW-0349">Heme</keyword>
<comment type="subcellular location">
    <subcellularLocation>
        <location evidence="1">Membrane</location>
        <topology evidence="1">Single-pass membrane protein</topology>
    </subcellularLocation>
</comment>
<evidence type="ECO:0000256" key="1">
    <source>
        <dbReference type="ARBA" id="ARBA00004167"/>
    </source>
</evidence>
<evidence type="ECO:0000256" key="2">
    <source>
        <dbReference type="ARBA" id="ARBA00010617"/>
    </source>
</evidence>
<keyword evidence="5 11" id="KW-0479">Metal-binding</keyword>
<dbReference type="GO" id="GO:0020037">
    <property type="term" value="F:heme binding"/>
    <property type="evidence" value="ECO:0007669"/>
    <property type="project" value="InterPro"/>
</dbReference>